<dbReference type="AlphaFoldDB" id="A0A2X1ABW8"/>
<reference evidence="1 2" key="1">
    <citation type="submission" date="2018-06" db="EMBL/GenBank/DDBJ databases">
        <authorList>
            <consortium name="Pathogen Informatics"/>
            <person name="Doyle S."/>
        </authorList>
    </citation>
    <scope>NUCLEOTIDE SEQUENCE [LARGE SCALE GENOMIC DNA]</scope>
    <source>
        <strain evidence="1 2">NCTC7582</strain>
    </source>
</reference>
<accession>A0A2X1ABW8</accession>
<dbReference type="RefSeq" id="WP_233436381.1">
    <property type="nucleotide sequence ID" value="NZ_UAQE01000004.1"/>
</dbReference>
<sequence>MQTGMKSLKTNYYNRLSVRRKLQYGNYKLYSNNLVSSTTTQLAKIFSVWTTGVINRDYEGEIKAYGDTVKINGIGAVTIGDYTKNSNMGDPEELTDHTRSLQITESKFFNFQIDDLDKIQQNPKLMDAAMAEAAYALSNVADQFIASHYVHATNTIGTDATPIEVTKENAYEYLVDLSTKLDESNVPTQGRFAVLPPWFEGLLLKDDRFVGSGALPADERLLNGVVGRAAGFLLMKSNNAPTVAADTGVVANSKIIAGHNMAWTYAEQAAQVEGYRPEKRFADAVKGLHLYGAKVTRPEALAVLSAKRPQ</sequence>
<dbReference type="EMBL" id="UAQE01000004">
    <property type="protein sequence ID" value="SPU38222.1"/>
    <property type="molecule type" value="Genomic_DNA"/>
</dbReference>
<protein>
    <submittedName>
        <fullName evidence="1">P22 coat protein - gene protein 5</fullName>
    </submittedName>
</protein>
<keyword evidence="1" id="KW-0167">Capsid protein</keyword>
<gene>
    <name evidence="1" type="ORF">NCTC7582_04176</name>
</gene>
<name>A0A2X1ABW8_9BACI</name>
<organism evidence="1 2">
    <name type="scientific">Lysinibacillus capsici</name>
    <dbReference type="NCBI Taxonomy" id="2115968"/>
    <lineage>
        <taxon>Bacteria</taxon>
        <taxon>Bacillati</taxon>
        <taxon>Bacillota</taxon>
        <taxon>Bacilli</taxon>
        <taxon>Bacillales</taxon>
        <taxon>Bacillaceae</taxon>
        <taxon>Lysinibacillus</taxon>
    </lineage>
</organism>
<evidence type="ECO:0000313" key="1">
    <source>
        <dbReference type="EMBL" id="SPU38222.1"/>
    </source>
</evidence>
<proteinExistence type="predicted"/>
<keyword evidence="1" id="KW-0946">Virion</keyword>
<dbReference type="Proteomes" id="UP000251431">
    <property type="component" value="Unassembled WGS sequence"/>
</dbReference>
<evidence type="ECO:0000313" key="2">
    <source>
        <dbReference type="Proteomes" id="UP000251431"/>
    </source>
</evidence>
<dbReference type="Pfam" id="PF25209">
    <property type="entry name" value="Phage_capsid_4"/>
    <property type="match status" value="1"/>
</dbReference>